<sequence length="69" mass="8164">MAKKKIAKKEKKYYFRNWVKEIKRVKWPDAKTSGSNFFLIILFTVITAILFLIITFVVTFIWAKMGVGF</sequence>
<evidence type="ECO:0000256" key="4">
    <source>
        <dbReference type="ARBA" id="ARBA00022927"/>
    </source>
</evidence>
<evidence type="ECO:0000256" key="5">
    <source>
        <dbReference type="ARBA" id="ARBA00022989"/>
    </source>
</evidence>
<reference evidence="9" key="1">
    <citation type="submission" date="2023-04" db="EMBL/GenBank/DDBJ databases">
        <title>Completed genome of Mycoplasma lagogenitalium type strain 12MS.</title>
        <authorList>
            <person name="Spergser J."/>
        </authorList>
    </citation>
    <scope>NUCLEOTIDE SEQUENCE</scope>
    <source>
        <strain evidence="9">12MS</strain>
    </source>
</reference>
<gene>
    <name evidence="9" type="primary">secE</name>
    <name evidence="9" type="ORF">QEG99_01135</name>
</gene>
<dbReference type="Pfam" id="PF00584">
    <property type="entry name" value="SecE"/>
    <property type="match status" value="1"/>
</dbReference>
<evidence type="ECO:0000313" key="9">
    <source>
        <dbReference type="EMBL" id="WGI36872.1"/>
    </source>
</evidence>
<dbReference type="NCBIfam" id="TIGR00964">
    <property type="entry name" value="secE_bact"/>
    <property type="match status" value="1"/>
</dbReference>
<keyword evidence="3 8" id="KW-0812">Transmembrane</keyword>
<proteinExistence type="predicted"/>
<organism evidence="9 10">
    <name type="scientific">Mesomycoplasma lagogenitalium</name>
    <dbReference type="NCBI Taxonomy" id="171286"/>
    <lineage>
        <taxon>Bacteria</taxon>
        <taxon>Bacillati</taxon>
        <taxon>Mycoplasmatota</taxon>
        <taxon>Mycoplasmoidales</taxon>
        <taxon>Metamycoplasmataceae</taxon>
        <taxon>Mesomycoplasma</taxon>
    </lineage>
</organism>
<keyword evidence="6" id="KW-0811">Translocation</keyword>
<evidence type="ECO:0000256" key="7">
    <source>
        <dbReference type="ARBA" id="ARBA00023136"/>
    </source>
</evidence>
<dbReference type="Gene3D" id="1.20.5.1030">
    <property type="entry name" value="Preprotein translocase secy subunit"/>
    <property type="match status" value="1"/>
</dbReference>
<dbReference type="EMBL" id="CP122979">
    <property type="protein sequence ID" value="WGI36872.1"/>
    <property type="molecule type" value="Genomic_DNA"/>
</dbReference>
<accession>A0ABY8LUG0</accession>
<keyword evidence="10" id="KW-1185">Reference proteome</keyword>
<evidence type="ECO:0000256" key="8">
    <source>
        <dbReference type="SAM" id="Phobius"/>
    </source>
</evidence>
<comment type="subcellular location">
    <subcellularLocation>
        <location evidence="1">Membrane</location>
    </subcellularLocation>
</comment>
<dbReference type="InterPro" id="IPR001901">
    <property type="entry name" value="Translocase_SecE/Sec61-g"/>
</dbReference>
<name>A0ABY8LUG0_9BACT</name>
<keyword evidence="2" id="KW-0813">Transport</keyword>
<evidence type="ECO:0000313" key="10">
    <source>
        <dbReference type="Proteomes" id="UP001179842"/>
    </source>
</evidence>
<evidence type="ECO:0000256" key="2">
    <source>
        <dbReference type="ARBA" id="ARBA00022448"/>
    </source>
</evidence>
<dbReference type="Proteomes" id="UP001179842">
    <property type="component" value="Chromosome"/>
</dbReference>
<dbReference type="RefSeq" id="WP_280102175.1">
    <property type="nucleotide sequence ID" value="NZ_CP122979.1"/>
</dbReference>
<evidence type="ECO:0000256" key="1">
    <source>
        <dbReference type="ARBA" id="ARBA00004370"/>
    </source>
</evidence>
<protein>
    <submittedName>
        <fullName evidence="9">Preprotein translocase subunit SecE</fullName>
    </submittedName>
</protein>
<evidence type="ECO:0000256" key="3">
    <source>
        <dbReference type="ARBA" id="ARBA00022692"/>
    </source>
</evidence>
<keyword evidence="4" id="KW-0653">Protein transport</keyword>
<evidence type="ECO:0000256" key="6">
    <source>
        <dbReference type="ARBA" id="ARBA00023010"/>
    </source>
</evidence>
<dbReference type="InterPro" id="IPR038379">
    <property type="entry name" value="SecE_sf"/>
</dbReference>
<keyword evidence="5 8" id="KW-1133">Transmembrane helix</keyword>
<keyword evidence="7 8" id="KW-0472">Membrane</keyword>
<dbReference type="InterPro" id="IPR005807">
    <property type="entry name" value="SecE_bac"/>
</dbReference>
<feature type="transmembrane region" description="Helical" evidence="8">
    <location>
        <begin position="37"/>
        <end position="63"/>
    </location>
</feature>